<proteinExistence type="predicted"/>
<feature type="transmembrane region" description="Helical" evidence="1">
    <location>
        <begin position="40"/>
        <end position="63"/>
    </location>
</feature>
<keyword evidence="3" id="KW-1185">Reference proteome</keyword>
<name>A0A369KBE4_9BACT</name>
<reference evidence="2 3" key="1">
    <citation type="submission" date="2018-07" db="EMBL/GenBank/DDBJ databases">
        <title>Comparative genomics of the Candidatus Parilichlamydiaceae reveals evidence of convergent evolution and genome reduction in the phylum Chlamydiae.</title>
        <authorList>
            <person name="Taylor-Brown A."/>
            <person name="Polkinghorne A."/>
        </authorList>
    </citation>
    <scope>NUCLEOTIDE SEQUENCE [LARGE SCALE GENOMIC DNA]</scope>
    <source>
        <strain evidence="2 3">Hat2</strain>
    </source>
</reference>
<feature type="transmembrane region" description="Helical" evidence="1">
    <location>
        <begin position="75"/>
        <end position="99"/>
    </location>
</feature>
<dbReference type="RefSeq" id="WP_147267508.1">
    <property type="nucleotide sequence ID" value="NZ_QQBG01000025.1"/>
</dbReference>
<gene>
    <name evidence="2" type="ORF">HAT2_00659</name>
</gene>
<dbReference type="AlphaFoldDB" id="A0A369KBE4"/>
<keyword evidence="1" id="KW-1133">Transmembrane helix</keyword>
<keyword evidence="1" id="KW-0812">Transmembrane</keyword>
<accession>A0A369KBE4</accession>
<evidence type="ECO:0000256" key="1">
    <source>
        <dbReference type="SAM" id="Phobius"/>
    </source>
</evidence>
<evidence type="ECO:0000313" key="2">
    <source>
        <dbReference type="EMBL" id="RDB31238.1"/>
    </source>
</evidence>
<dbReference type="EMBL" id="QQBG01000025">
    <property type="protein sequence ID" value="RDB31238.1"/>
    <property type="molecule type" value="Genomic_DNA"/>
</dbReference>
<organism evidence="2 3">
    <name type="scientific">Candidatus Similichlamydia laticola</name>
    <dbReference type="NCBI Taxonomy" id="2170265"/>
    <lineage>
        <taxon>Bacteria</taxon>
        <taxon>Pseudomonadati</taxon>
        <taxon>Chlamydiota</taxon>
        <taxon>Chlamydiia</taxon>
        <taxon>Parachlamydiales</taxon>
        <taxon>Candidatus Parilichlamydiaceae</taxon>
        <taxon>Candidatus Similichlamydia</taxon>
    </lineage>
</organism>
<evidence type="ECO:0000313" key="3">
    <source>
        <dbReference type="Proteomes" id="UP000253816"/>
    </source>
</evidence>
<feature type="transmembrane region" description="Helical" evidence="1">
    <location>
        <begin position="105"/>
        <end position="123"/>
    </location>
</feature>
<keyword evidence="1" id="KW-0472">Membrane</keyword>
<sequence>MFFVFIALFSIQLIGAAISLWFPASSNSRDHSLVWRSSLFGWNVLSLGHAMLFLFFLGIFLAFSTSLQRSQFLRSCVPSFILMTSLLLCLGNIIAIFVIQGSGEWIRLFLVFFYVAFTIFWCLTTSREQREATPVETSNSSNMRAISLLLSLPAYGSRESIRGSPPPYQSAEDWLTQEGVNSENATTSPLFQLVPPPSYEAWSGEEETINLSRASPPPTYSLLWETSL</sequence>
<protein>
    <submittedName>
        <fullName evidence="2">Uncharacterized protein</fullName>
    </submittedName>
</protein>
<comment type="caution">
    <text evidence="2">The sequence shown here is derived from an EMBL/GenBank/DDBJ whole genome shotgun (WGS) entry which is preliminary data.</text>
</comment>
<dbReference type="Proteomes" id="UP000253816">
    <property type="component" value="Unassembled WGS sequence"/>
</dbReference>